<comment type="caution">
    <text evidence="1">The sequence shown here is derived from an EMBL/GenBank/DDBJ whole genome shotgun (WGS) entry which is preliminary data.</text>
</comment>
<dbReference type="EMBL" id="JAVXUP010000222">
    <property type="protein sequence ID" value="KAK3033791.1"/>
    <property type="molecule type" value="Genomic_DNA"/>
</dbReference>
<keyword evidence="2" id="KW-1185">Reference proteome</keyword>
<reference evidence="1" key="1">
    <citation type="submission" date="2022-12" db="EMBL/GenBank/DDBJ databases">
        <title>Draft genome assemblies for two species of Escallonia (Escalloniales).</title>
        <authorList>
            <person name="Chanderbali A."/>
            <person name="Dervinis C."/>
            <person name="Anghel I."/>
            <person name="Soltis D."/>
            <person name="Soltis P."/>
            <person name="Zapata F."/>
        </authorList>
    </citation>
    <scope>NUCLEOTIDE SEQUENCE</scope>
    <source>
        <strain evidence="1">UCBG64.0493</strain>
        <tissue evidence="1">Leaf</tissue>
    </source>
</reference>
<dbReference type="Proteomes" id="UP001188597">
    <property type="component" value="Unassembled WGS sequence"/>
</dbReference>
<organism evidence="1 2">
    <name type="scientific">Escallonia herrerae</name>
    <dbReference type="NCBI Taxonomy" id="1293975"/>
    <lineage>
        <taxon>Eukaryota</taxon>
        <taxon>Viridiplantae</taxon>
        <taxon>Streptophyta</taxon>
        <taxon>Embryophyta</taxon>
        <taxon>Tracheophyta</taxon>
        <taxon>Spermatophyta</taxon>
        <taxon>Magnoliopsida</taxon>
        <taxon>eudicotyledons</taxon>
        <taxon>Gunneridae</taxon>
        <taxon>Pentapetalae</taxon>
        <taxon>asterids</taxon>
        <taxon>campanulids</taxon>
        <taxon>Escalloniales</taxon>
        <taxon>Escalloniaceae</taxon>
        <taxon>Escallonia</taxon>
    </lineage>
</organism>
<proteinExistence type="predicted"/>
<evidence type="ECO:0000313" key="1">
    <source>
        <dbReference type="EMBL" id="KAK3033791.1"/>
    </source>
</evidence>
<name>A0AA88WTM8_9ASTE</name>
<protein>
    <submittedName>
        <fullName evidence="1">Uncharacterized protein</fullName>
    </submittedName>
</protein>
<sequence length="71" mass="7554">MPLVLVPQKARGEGSGAAPVVDVTHRKCAFQKKGDDEGVGIICRCQLHLPTDSTTEGQAKVTAPQKRNSEP</sequence>
<accession>A0AA88WTM8</accession>
<gene>
    <name evidence="1" type="ORF">RJ639_034362</name>
</gene>
<dbReference type="AlphaFoldDB" id="A0AA88WTM8"/>
<evidence type="ECO:0000313" key="2">
    <source>
        <dbReference type="Proteomes" id="UP001188597"/>
    </source>
</evidence>